<name>A0A5J9TPX4_9POAL</name>
<protein>
    <submittedName>
        <fullName evidence="1">Uncharacterized protein</fullName>
    </submittedName>
</protein>
<dbReference type="Proteomes" id="UP000324897">
    <property type="component" value="Unassembled WGS sequence"/>
</dbReference>
<gene>
    <name evidence="1" type="ORF">EJB05_40422</name>
</gene>
<accession>A0A5J9TPX4</accession>
<comment type="caution">
    <text evidence="1">The sequence shown here is derived from an EMBL/GenBank/DDBJ whole genome shotgun (WGS) entry which is preliminary data.</text>
</comment>
<evidence type="ECO:0000313" key="2">
    <source>
        <dbReference type="Proteomes" id="UP000324897"/>
    </source>
</evidence>
<organism evidence="1 2">
    <name type="scientific">Eragrostis curvula</name>
    <name type="common">weeping love grass</name>
    <dbReference type="NCBI Taxonomy" id="38414"/>
    <lineage>
        <taxon>Eukaryota</taxon>
        <taxon>Viridiplantae</taxon>
        <taxon>Streptophyta</taxon>
        <taxon>Embryophyta</taxon>
        <taxon>Tracheophyta</taxon>
        <taxon>Spermatophyta</taxon>
        <taxon>Magnoliopsida</taxon>
        <taxon>Liliopsida</taxon>
        <taxon>Poales</taxon>
        <taxon>Poaceae</taxon>
        <taxon>PACMAD clade</taxon>
        <taxon>Chloridoideae</taxon>
        <taxon>Eragrostideae</taxon>
        <taxon>Eragrostidinae</taxon>
        <taxon>Eragrostis</taxon>
    </lineage>
</organism>
<keyword evidence="2" id="KW-1185">Reference proteome</keyword>
<dbReference type="EMBL" id="RWGY01000034">
    <property type="protein sequence ID" value="TVU13370.1"/>
    <property type="molecule type" value="Genomic_DNA"/>
</dbReference>
<evidence type="ECO:0000313" key="1">
    <source>
        <dbReference type="EMBL" id="TVU13370.1"/>
    </source>
</evidence>
<dbReference type="Gramene" id="TVU13370">
    <property type="protein sequence ID" value="TVU13370"/>
    <property type="gene ID" value="EJB05_40422"/>
</dbReference>
<proteinExistence type="predicted"/>
<sequence length="117" mass="13025">MTEAGGDPFSPPPPCEFHLRASQGRHSTPILLRELGGCGAGLVCPRLHLRFHVLKFMDLVSGVRVQCLLCVEADGCVPNIWMDQEWRKLDKIPSSTMVVAFTNSQEYFAIPVFNQNP</sequence>
<dbReference type="AlphaFoldDB" id="A0A5J9TPX4"/>
<reference evidence="1 2" key="1">
    <citation type="journal article" date="2019" name="Sci. Rep.">
        <title>A high-quality genome of Eragrostis curvula grass provides insights into Poaceae evolution and supports new strategies to enhance forage quality.</title>
        <authorList>
            <person name="Carballo J."/>
            <person name="Santos B.A.C.M."/>
            <person name="Zappacosta D."/>
            <person name="Garbus I."/>
            <person name="Selva J.P."/>
            <person name="Gallo C.A."/>
            <person name="Diaz A."/>
            <person name="Albertini E."/>
            <person name="Caccamo M."/>
            <person name="Echenique V."/>
        </authorList>
    </citation>
    <scope>NUCLEOTIDE SEQUENCE [LARGE SCALE GENOMIC DNA]</scope>
    <source>
        <strain evidence="2">cv. Victoria</strain>
        <tissue evidence="1">Leaf</tissue>
    </source>
</reference>